<keyword evidence="4" id="KW-1185">Reference proteome</keyword>
<proteinExistence type="predicted"/>
<organism evidence="3 4">
    <name type="scientific">Symbiodinium microadriaticum</name>
    <name type="common">Dinoflagellate</name>
    <name type="synonym">Zooxanthella microadriatica</name>
    <dbReference type="NCBI Taxonomy" id="2951"/>
    <lineage>
        <taxon>Eukaryota</taxon>
        <taxon>Sar</taxon>
        <taxon>Alveolata</taxon>
        <taxon>Dinophyceae</taxon>
        <taxon>Suessiales</taxon>
        <taxon>Symbiodiniaceae</taxon>
        <taxon>Symbiodinium</taxon>
    </lineage>
</organism>
<gene>
    <name evidence="3" type="primary">TY4B-H</name>
    <name evidence="3" type="ORF">AK812_SmicGene10823</name>
</gene>
<dbReference type="Pfam" id="PF07727">
    <property type="entry name" value="RVT_2"/>
    <property type="match status" value="1"/>
</dbReference>
<protein>
    <submittedName>
        <fullName evidence="3">Transposon Ty4-H Gag-Pol polyprotein</fullName>
    </submittedName>
</protein>
<comment type="caution">
    <text evidence="3">The sequence shown here is derived from an EMBL/GenBank/DDBJ whole genome shotgun (WGS) entry which is preliminary data.</text>
</comment>
<evidence type="ECO:0000313" key="4">
    <source>
        <dbReference type="Proteomes" id="UP000186817"/>
    </source>
</evidence>
<name>A0A1Q9EEV2_SYMMI</name>
<evidence type="ECO:0000256" key="1">
    <source>
        <dbReference type="SAM" id="MobiDB-lite"/>
    </source>
</evidence>
<dbReference type="EMBL" id="LSRX01000172">
    <property type="protein sequence ID" value="OLQ05931.1"/>
    <property type="molecule type" value="Genomic_DNA"/>
</dbReference>
<feature type="domain" description="Reverse transcriptase Ty1/copia-type" evidence="2">
    <location>
        <begin position="818"/>
        <end position="1038"/>
    </location>
</feature>
<dbReference type="InterPro" id="IPR043502">
    <property type="entry name" value="DNA/RNA_pol_sf"/>
</dbReference>
<feature type="compositionally biased region" description="Polar residues" evidence="1">
    <location>
        <begin position="338"/>
        <end position="349"/>
    </location>
</feature>
<dbReference type="Proteomes" id="UP000186817">
    <property type="component" value="Unassembled WGS sequence"/>
</dbReference>
<evidence type="ECO:0000313" key="3">
    <source>
        <dbReference type="EMBL" id="OLQ05931.1"/>
    </source>
</evidence>
<reference evidence="3 4" key="1">
    <citation type="submission" date="2016-02" db="EMBL/GenBank/DDBJ databases">
        <title>Genome analysis of coral dinoflagellate symbionts highlights evolutionary adaptations to a symbiotic lifestyle.</title>
        <authorList>
            <person name="Aranda M."/>
            <person name="Li Y."/>
            <person name="Liew Y.J."/>
            <person name="Baumgarten S."/>
            <person name="Simakov O."/>
            <person name="Wilson M."/>
            <person name="Piel J."/>
            <person name="Ashoor H."/>
            <person name="Bougouffa S."/>
            <person name="Bajic V.B."/>
            <person name="Ryu T."/>
            <person name="Ravasi T."/>
            <person name="Bayer T."/>
            <person name="Micklem G."/>
            <person name="Kim H."/>
            <person name="Bhak J."/>
            <person name="Lajeunesse T.C."/>
            <person name="Voolstra C.R."/>
        </authorList>
    </citation>
    <scope>NUCLEOTIDE SEQUENCE [LARGE SCALE GENOMIC DNA]</scope>
    <source>
        <strain evidence="3 4">CCMP2467</strain>
    </source>
</reference>
<sequence length="1171" mass="127366">MVEGFPASGLQLMTKAQDLEIQRIRRQLEEDAQARTPIAYQVHDAAAQAVEIRASGYGFQLAAAASAQIPQASAAQANIAPTGVASVSPRGTQGPTTSGNAVLDAVLLGVQQLQTLQAQQLTNPKKADAPETVKTGITAFPKLAPPDPAGGSLEFQDWMQLIAGLMSDFSDSSQLWWSGVVQVSKDAYDKWVVASPIERLTVEPDERPELTEGKWGRVNARACVMLLDALESTVKSDIIARRCSFGCVSVEGVGTAVSKVAKKGGSSNLALKSADGGAKGGGKGGGKGQSVVHATPVLNTETFMQQAVQTLRQLEAIPPRNDATPHSQPPQPKPEGLSTASQPSATPNPSVKRFTIRSVTPASCFPVSGVPNRDSLDSSSAAEPTVEPSPVASQPPLIGYALLDSGATHPMRQASSEEEWVAAEEVQVSLAGDQTTVMRLTRAGTLLLPPGRDGLVQPIVPMGAIIEQLGYKLVWSAGSCKLYPPDGKSLRLRVKNGCPELVESQALTLISRLEEHKMQQVEELRRRTEEGQDRIRQAKIAMERTWWDHLVEHVSSSAPAAGHMAVSTAPFFQDVPDRALSGILPSEDVDSKALWKALEESMPYLNRRRRKALHRASNWIVHLFAGPGSHKAFKRLESQDTVVVELDICAPSEHYEDSLYEPSLTEEVEEEEGVSEDSFREQPVLWELWVPDPQTGEQLCVLRSDDSDASEARALYKSEPVYTPNVELLLDGLQEPLQVVHTVDPRDAEQCIEKWMPAIHKEIGVIEKAVRRLPPAEVRSGGWLRRKDVKVVPSKFVFTVKPPDPAEGEASLASRKGQAYHKRKARLVACGNHAPGTGSEVYASGAAAETLRCFVVISSKRRWCIGSLDVTSAFLLTPIPQGKGFPVFALTPPRLLVRLGLAEEGELWILTHAVYGLRESPKLWSDFRDCQLRALRCVVDGVELQLQQGRLDPNWRRVVRTSDGVVVGGLLTYVDDFLLAGSKEVIATLATAIQGIWKTTPLALATAEHPLRFLRVEILVQGFGFVLSQQAYAEELLRVNDVKVPCPRDLVSFDTLLTDESPIEETVRTAQRLTGEILWLSQRTRPNLAFTACVLASLSTKAPQRAIRIAEMALAYVRRTKALALTADADDTGLIGYSDASYAPEGNRSHTGWVVFFHGSTCLSPCHSMQI</sequence>
<accession>A0A1Q9EEV2</accession>
<dbReference type="AlphaFoldDB" id="A0A1Q9EEV2"/>
<dbReference type="SUPFAM" id="SSF56672">
    <property type="entry name" value="DNA/RNA polymerases"/>
    <property type="match status" value="1"/>
</dbReference>
<feature type="region of interest" description="Disordered" evidence="1">
    <location>
        <begin position="319"/>
        <end position="393"/>
    </location>
</feature>
<feature type="region of interest" description="Disordered" evidence="1">
    <location>
        <begin position="268"/>
        <end position="291"/>
    </location>
</feature>
<dbReference type="OrthoDB" id="447404at2759"/>
<dbReference type="InterPro" id="IPR013103">
    <property type="entry name" value="RVT_2"/>
</dbReference>
<feature type="compositionally biased region" description="Gly residues" evidence="1">
    <location>
        <begin position="277"/>
        <end position="288"/>
    </location>
</feature>
<evidence type="ECO:0000259" key="2">
    <source>
        <dbReference type="Pfam" id="PF07727"/>
    </source>
</evidence>